<dbReference type="SUPFAM" id="SSF48264">
    <property type="entry name" value="Cytochrome P450"/>
    <property type="match status" value="1"/>
</dbReference>
<evidence type="ECO:0000256" key="2">
    <source>
        <dbReference type="ARBA" id="ARBA00010617"/>
    </source>
</evidence>
<evidence type="ECO:0000313" key="8">
    <source>
        <dbReference type="Proteomes" id="UP000030669"/>
    </source>
</evidence>
<dbReference type="GeneID" id="19305321"/>
<evidence type="ECO:0000256" key="1">
    <source>
        <dbReference type="ARBA" id="ARBA00001971"/>
    </source>
</evidence>
<keyword evidence="8" id="KW-1185">Reference proteome</keyword>
<gene>
    <name evidence="7" type="ORF">GLOTRDRAFT_30236</name>
</gene>
<protein>
    <submittedName>
        <fullName evidence="7">Cytochrome P450</fullName>
    </submittedName>
</protein>
<dbReference type="InterPro" id="IPR036396">
    <property type="entry name" value="Cyt_P450_sf"/>
</dbReference>
<keyword evidence="6" id="KW-0503">Monooxygenase</keyword>
<dbReference type="PANTHER" id="PTHR46206:SF1">
    <property type="entry name" value="P450, PUTATIVE (EUROFUNG)-RELATED"/>
    <property type="match status" value="1"/>
</dbReference>
<evidence type="ECO:0000256" key="5">
    <source>
        <dbReference type="ARBA" id="ARBA00023004"/>
    </source>
</evidence>
<dbReference type="GO" id="GO:0004497">
    <property type="term" value="F:monooxygenase activity"/>
    <property type="evidence" value="ECO:0007669"/>
    <property type="project" value="UniProtKB-KW"/>
</dbReference>
<evidence type="ECO:0000313" key="7">
    <source>
        <dbReference type="EMBL" id="EPQ60090.1"/>
    </source>
</evidence>
<keyword evidence="3" id="KW-0479">Metal-binding</keyword>
<dbReference type="Pfam" id="PF00067">
    <property type="entry name" value="p450"/>
    <property type="match status" value="1"/>
</dbReference>
<comment type="similarity">
    <text evidence="2">Belongs to the cytochrome P450 family.</text>
</comment>
<dbReference type="AlphaFoldDB" id="S7RYR5"/>
<dbReference type="HOGENOM" id="CLU_022195_0_2_1"/>
<comment type="cofactor">
    <cofactor evidence="1">
        <name>heme</name>
        <dbReference type="ChEBI" id="CHEBI:30413"/>
    </cofactor>
</comment>
<dbReference type="eggNOG" id="KOG0157">
    <property type="taxonomic scope" value="Eukaryota"/>
</dbReference>
<evidence type="ECO:0000256" key="3">
    <source>
        <dbReference type="ARBA" id="ARBA00022723"/>
    </source>
</evidence>
<dbReference type="Proteomes" id="UP000030669">
    <property type="component" value="Unassembled WGS sequence"/>
</dbReference>
<keyword evidence="4" id="KW-0560">Oxidoreductase</keyword>
<dbReference type="CDD" id="cd11041">
    <property type="entry name" value="CYP503A1-like"/>
    <property type="match status" value="1"/>
</dbReference>
<dbReference type="OrthoDB" id="1844152at2759"/>
<name>S7RYR5_GLOTA</name>
<keyword evidence="5" id="KW-0408">Iron</keyword>
<organism evidence="7 8">
    <name type="scientific">Gloeophyllum trabeum (strain ATCC 11539 / FP-39264 / Madison 617)</name>
    <name type="common">Brown rot fungus</name>
    <dbReference type="NCBI Taxonomy" id="670483"/>
    <lineage>
        <taxon>Eukaryota</taxon>
        <taxon>Fungi</taxon>
        <taxon>Dikarya</taxon>
        <taxon>Basidiomycota</taxon>
        <taxon>Agaricomycotina</taxon>
        <taxon>Agaricomycetes</taxon>
        <taxon>Gloeophyllales</taxon>
        <taxon>Gloeophyllaceae</taxon>
        <taxon>Gloeophyllum</taxon>
    </lineage>
</organism>
<proteinExistence type="inferred from homology"/>
<reference evidence="7 8" key="1">
    <citation type="journal article" date="2012" name="Science">
        <title>The Paleozoic origin of enzymatic lignin decomposition reconstructed from 31 fungal genomes.</title>
        <authorList>
            <person name="Floudas D."/>
            <person name="Binder M."/>
            <person name="Riley R."/>
            <person name="Barry K."/>
            <person name="Blanchette R.A."/>
            <person name="Henrissat B."/>
            <person name="Martinez A.T."/>
            <person name="Otillar R."/>
            <person name="Spatafora J.W."/>
            <person name="Yadav J.S."/>
            <person name="Aerts A."/>
            <person name="Benoit I."/>
            <person name="Boyd A."/>
            <person name="Carlson A."/>
            <person name="Copeland A."/>
            <person name="Coutinho P.M."/>
            <person name="de Vries R.P."/>
            <person name="Ferreira P."/>
            <person name="Findley K."/>
            <person name="Foster B."/>
            <person name="Gaskell J."/>
            <person name="Glotzer D."/>
            <person name="Gorecki P."/>
            <person name="Heitman J."/>
            <person name="Hesse C."/>
            <person name="Hori C."/>
            <person name="Igarashi K."/>
            <person name="Jurgens J.A."/>
            <person name="Kallen N."/>
            <person name="Kersten P."/>
            <person name="Kohler A."/>
            <person name="Kuees U."/>
            <person name="Kumar T.K.A."/>
            <person name="Kuo A."/>
            <person name="LaButti K."/>
            <person name="Larrondo L.F."/>
            <person name="Lindquist E."/>
            <person name="Ling A."/>
            <person name="Lombard V."/>
            <person name="Lucas S."/>
            <person name="Lundell T."/>
            <person name="Martin R."/>
            <person name="McLaughlin D.J."/>
            <person name="Morgenstern I."/>
            <person name="Morin E."/>
            <person name="Murat C."/>
            <person name="Nagy L.G."/>
            <person name="Nolan M."/>
            <person name="Ohm R.A."/>
            <person name="Patyshakuliyeva A."/>
            <person name="Rokas A."/>
            <person name="Ruiz-Duenas F.J."/>
            <person name="Sabat G."/>
            <person name="Salamov A."/>
            <person name="Samejima M."/>
            <person name="Schmutz J."/>
            <person name="Slot J.C."/>
            <person name="St John F."/>
            <person name="Stenlid J."/>
            <person name="Sun H."/>
            <person name="Sun S."/>
            <person name="Syed K."/>
            <person name="Tsang A."/>
            <person name="Wiebenga A."/>
            <person name="Young D."/>
            <person name="Pisabarro A."/>
            <person name="Eastwood D.C."/>
            <person name="Martin F."/>
            <person name="Cullen D."/>
            <person name="Grigoriev I.V."/>
            <person name="Hibbett D.S."/>
        </authorList>
    </citation>
    <scope>NUCLEOTIDE SEQUENCE [LARGE SCALE GENOMIC DNA]</scope>
    <source>
        <strain evidence="7 8">ATCC 11539</strain>
    </source>
</reference>
<dbReference type="KEGG" id="gtr:GLOTRDRAFT_30236"/>
<dbReference type="OMA" id="CIDEMYH"/>
<sequence>MGAPPIGYPHWLGPYYGGFRFFFHARKMTAEGYRKVKSQGVFKLPRWNSWLYVVAGDTLVKEIHSLPDDTLSLLESAYEELQMKYTMGENLHFDPYHVPVLKVKLRRNLEHMVSETTEEVLLAFEEQIGRHCDDEWKEMDVVEPLVKVMSRTFNRIIVGPSLCRNENYIEIASRSALERFIIGFFINTFPSFLRPLVGRLVTRLPKTVAASMKHYLPMILDRKAAISEYGKDWSNKPNDVLSWLMDIAKGTQSDPHDLTIRLLAVNGASTHTSSLSFTQAIINMAVHADYAGPLREEAHCIIDSFGWSKAALDRLVKMDSFLKESMRVNGLGSVTHARRAVKPIRLSDGTYVPEGSYISAALDVHFDERHYPNPEIFNGWRFYDDSNSLANGEDGFVVPKLHYLPWGYGKHAWYPGRFIVAYVMKALMAHIVLNYDLKMGGNGGRPRDVWFGYMCSHSRSVK</sequence>
<dbReference type="InterPro" id="IPR001128">
    <property type="entry name" value="Cyt_P450"/>
</dbReference>
<evidence type="ECO:0000256" key="4">
    <source>
        <dbReference type="ARBA" id="ARBA00023002"/>
    </source>
</evidence>
<dbReference type="PANTHER" id="PTHR46206">
    <property type="entry name" value="CYTOCHROME P450"/>
    <property type="match status" value="1"/>
</dbReference>
<dbReference type="Gene3D" id="1.10.630.10">
    <property type="entry name" value="Cytochrome P450"/>
    <property type="match status" value="1"/>
</dbReference>
<accession>S7RYR5</accession>
<dbReference type="GO" id="GO:0005506">
    <property type="term" value="F:iron ion binding"/>
    <property type="evidence" value="ECO:0007669"/>
    <property type="project" value="InterPro"/>
</dbReference>
<dbReference type="EMBL" id="KB469296">
    <property type="protein sequence ID" value="EPQ60090.1"/>
    <property type="molecule type" value="Genomic_DNA"/>
</dbReference>
<evidence type="ECO:0000256" key="6">
    <source>
        <dbReference type="ARBA" id="ARBA00023033"/>
    </source>
</evidence>
<dbReference type="GO" id="GO:0020037">
    <property type="term" value="F:heme binding"/>
    <property type="evidence" value="ECO:0007669"/>
    <property type="project" value="InterPro"/>
</dbReference>
<dbReference type="RefSeq" id="XP_007860183.1">
    <property type="nucleotide sequence ID" value="XM_007861992.1"/>
</dbReference>
<dbReference type="GO" id="GO:0016705">
    <property type="term" value="F:oxidoreductase activity, acting on paired donors, with incorporation or reduction of molecular oxygen"/>
    <property type="evidence" value="ECO:0007669"/>
    <property type="project" value="InterPro"/>
</dbReference>